<evidence type="ECO:0000313" key="4">
    <source>
        <dbReference type="Proteomes" id="UP000594262"/>
    </source>
</evidence>
<feature type="binding site" evidence="2">
    <location>
        <position position="494"/>
    </location>
    <ligand>
        <name>L-glutamate</name>
        <dbReference type="ChEBI" id="CHEBI:29985"/>
    </ligand>
</feature>
<sequence length="600" mass="67209">MSIPFSIINTETMRSIQNAILIGVLSLFLYVYCKVNTEPKVAKAGYSNAKRDDKEDPEINKDYYKAREFNKYAVAADNVICSRMGKDILRQGGNAADAIVTTHCCTEIINSHSTGLGGGGFLLYYDKDTNKATSYNFREVLPEKYVEGINKTAGETVLVPGVLRGLEAVHQDYGKLEWKELWKPCINLAEKGFRIHHALEMAIAHKAMFIHRNLGLKELYAPDGFKLKKGDLLKRTKLAKTYRLIADKGAKEFYEGEMAKQIVADLKQHGGKMSLEDLKKYQVIKEETPIHIKLKGMDMYSTSAPSSGAWLALCLKVIENLDMTAKKYKKNPTRIYHQFVEAFKYSYAAASYLSDTKFNKNANKIEQWMLKPETAKEIAQRIDDHSYQVEHYQPYSKAFLEDKKGTTHMGALDAHGSAVSLTSSINAYFGSKIRSRVLGFMYNNELADFSEFWPQLYNLTRDEKIPGKRPISRSMPTIFVKNKEVQGVFGAAGGAFIPTAMSTVLSNWLFFNDNLKVAITRPRIHSQLFPPTVLYEKTLPPEIVTSLTKNFGHVSITNDTYDVSGQPDAILGVVQAIVRTPAGKLAAECDYRKGGAPDGA</sequence>
<dbReference type="InterPro" id="IPR043137">
    <property type="entry name" value="GGT_ssub_C"/>
</dbReference>
<dbReference type="Gene3D" id="1.10.246.130">
    <property type="match status" value="1"/>
</dbReference>
<dbReference type="EnsemblMetazoa" id="CLYHEMT018045.1">
    <property type="protein sequence ID" value="CLYHEMP018045.1"/>
    <property type="gene ID" value="CLYHEMG018045"/>
</dbReference>
<dbReference type="InterPro" id="IPR000101">
    <property type="entry name" value="GGT_peptidase"/>
</dbReference>
<feature type="active site" description="Nucleophile" evidence="1">
    <location>
        <position position="406"/>
    </location>
</feature>
<feature type="binding site" evidence="2">
    <location>
        <begin position="424"/>
        <end position="426"/>
    </location>
    <ligand>
        <name>L-glutamate</name>
        <dbReference type="ChEBI" id="CHEBI:29985"/>
    </ligand>
</feature>
<evidence type="ECO:0000256" key="1">
    <source>
        <dbReference type="PIRSR" id="PIRSR600101-1"/>
    </source>
</evidence>
<dbReference type="NCBIfam" id="TIGR00066">
    <property type="entry name" value="g_glut_trans"/>
    <property type="match status" value="1"/>
</dbReference>
<dbReference type="GO" id="GO:0036374">
    <property type="term" value="F:glutathione hydrolase activity"/>
    <property type="evidence" value="ECO:0007669"/>
    <property type="project" value="InterPro"/>
</dbReference>
<dbReference type="Proteomes" id="UP000594262">
    <property type="component" value="Unplaced"/>
</dbReference>
<dbReference type="Pfam" id="PF01019">
    <property type="entry name" value="G_glu_transpept"/>
    <property type="match status" value="1"/>
</dbReference>
<reference evidence="3" key="1">
    <citation type="submission" date="2021-01" db="UniProtKB">
        <authorList>
            <consortium name="EnsemblMetazoa"/>
        </authorList>
    </citation>
    <scope>IDENTIFICATION</scope>
</reference>
<keyword evidence="4" id="KW-1185">Reference proteome</keyword>
<accession>A0A7M5X7E9</accession>
<dbReference type="AlphaFoldDB" id="A0A7M5X7E9"/>
<evidence type="ECO:0000256" key="2">
    <source>
        <dbReference type="PIRSR" id="PIRSR600101-2"/>
    </source>
</evidence>
<dbReference type="OrthoDB" id="1081007at2759"/>
<dbReference type="Gene3D" id="3.60.20.40">
    <property type="match status" value="1"/>
</dbReference>
<dbReference type="PANTHER" id="PTHR11686">
    <property type="entry name" value="GAMMA GLUTAMYL TRANSPEPTIDASE"/>
    <property type="match status" value="1"/>
</dbReference>
<dbReference type="InterPro" id="IPR029055">
    <property type="entry name" value="Ntn_hydrolases_N"/>
</dbReference>
<proteinExistence type="predicted"/>
<dbReference type="GO" id="GO:0005886">
    <property type="term" value="C:plasma membrane"/>
    <property type="evidence" value="ECO:0007669"/>
    <property type="project" value="TreeGrafter"/>
</dbReference>
<organism evidence="3 4">
    <name type="scientific">Clytia hemisphaerica</name>
    <dbReference type="NCBI Taxonomy" id="252671"/>
    <lineage>
        <taxon>Eukaryota</taxon>
        <taxon>Metazoa</taxon>
        <taxon>Cnidaria</taxon>
        <taxon>Hydrozoa</taxon>
        <taxon>Hydroidolina</taxon>
        <taxon>Leptothecata</taxon>
        <taxon>Obeliida</taxon>
        <taxon>Clytiidae</taxon>
        <taxon>Clytia</taxon>
    </lineage>
</organism>
<evidence type="ECO:0000313" key="3">
    <source>
        <dbReference type="EnsemblMetazoa" id="CLYHEMP018045.1"/>
    </source>
</evidence>
<dbReference type="PRINTS" id="PR01210">
    <property type="entry name" value="GGTRANSPTASE"/>
</dbReference>
<feature type="binding site" evidence="2">
    <location>
        <position position="138"/>
    </location>
    <ligand>
        <name>L-glutamate</name>
        <dbReference type="ChEBI" id="CHEBI:29985"/>
    </ligand>
</feature>
<dbReference type="PANTHER" id="PTHR11686:SF9">
    <property type="entry name" value="RE13973P"/>
    <property type="match status" value="1"/>
</dbReference>
<dbReference type="GO" id="GO:0006751">
    <property type="term" value="P:glutathione catabolic process"/>
    <property type="evidence" value="ECO:0007669"/>
    <property type="project" value="InterPro"/>
</dbReference>
<dbReference type="FunFam" id="1.10.246.130:FF:000001">
    <property type="entry name" value="Gamma-glutamyltransferase 5 isoform 1"/>
    <property type="match status" value="1"/>
</dbReference>
<feature type="binding site" evidence="2">
    <location>
        <position position="448"/>
    </location>
    <ligand>
        <name>L-glutamate</name>
        <dbReference type="ChEBI" id="CHEBI:29985"/>
    </ligand>
</feature>
<dbReference type="InterPro" id="IPR043138">
    <property type="entry name" value="GGT_lsub"/>
</dbReference>
<name>A0A7M5X7E9_9CNID</name>
<dbReference type="SUPFAM" id="SSF56235">
    <property type="entry name" value="N-terminal nucleophile aminohydrolases (Ntn hydrolases)"/>
    <property type="match status" value="1"/>
</dbReference>
<protein>
    <submittedName>
        <fullName evidence="3">Uncharacterized protein</fullName>
    </submittedName>
</protein>